<name>A0A921DRW6_9BACT</name>
<dbReference type="EMBL" id="DYZA01000156">
    <property type="protein sequence ID" value="HJD97533.1"/>
    <property type="molecule type" value="Genomic_DNA"/>
</dbReference>
<dbReference type="Gene3D" id="3.40.5.10">
    <property type="entry name" value="Ribosomal protein L9, N-terminal domain"/>
    <property type="match status" value="1"/>
</dbReference>
<dbReference type="GO" id="GO:0003735">
    <property type="term" value="F:structural constituent of ribosome"/>
    <property type="evidence" value="ECO:0007669"/>
    <property type="project" value="InterPro"/>
</dbReference>
<feature type="domain" description="Ribosomal protein L9" evidence="10">
    <location>
        <begin position="13"/>
        <end position="40"/>
    </location>
</feature>
<comment type="caution">
    <text evidence="11">The sequence shown here is derived from an EMBL/GenBank/DDBJ whole genome shotgun (WGS) entry which is preliminary data.</text>
</comment>
<dbReference type="InterPro" id="IPR020070">
    <property type="entry name" value="Ribosomal_bL9_N"/>
</dbReference>
<dbReference type="Pfam" id="PF01281">
    <property type="entry name" value="Ribosomal_L9_N"/>
    <property type="match status" value="1"/>
</dbReference>
<dbReference type="InterPro" id="IPR009027">
    <property type="entry name" value="Ribosomal_bL9/RNase_H1_N"/>
</dbReference>
<dbReference type="GO" id="GO:0019843">
    <property type="term" value="F:rRNA binding"/>
    <property type="evidence" value="ECO:0007669"/>
    <property type="project" value="UniProtKB-UniRule"/>
</dbReference>
<evidence type="ECO:0000256" key="9">
    <source>
        <dbReference type="SAM" id="MobiDB-lite"/>
    </source>
</evidence>
<dbReference type="InterPro" id="IPR036935">
    <property type="entry name" value="Ribosomal_bL9_N_sf"/>
</dbReference>
<dbReference type="GO" id="GO:0005840">
    <property type="term" value="C:ribosome"/>
    <property type="evidence" value="ECO:0007669"/>
    <property type="project" value="UniProtKB-KW"/>
</dbReference>
<reference evidence="11" key="1">
    <citation type="journal article" date="2021" name="PeerJ">
        <title>Extensive microbial diversity within the chicken gut microbiome revealed by metagenomics and culture.</title>
        <authorList>
            <person name="Gilroy R."/>
            <person name="Ravi A."/>
            <person name="Getino M."/>
            <person name="Pursley I."/>
            <person name="Horton D.L."/>
            <person name="Alikhan N.F."/>
            <person name="Baker D."/>
            <person name="Gharbi K."/>
            <person name="Hall N."/>
            <person name="Watson M."/>
            <person name="Adriaenssens E.M."/>
            <person name="Foster-Nyarko E."/>
            <person name="Jarju S."/>
            <person name="Secka A."/>
            <person name="Antonio M."/>
            <person name="Oren A."/>
            <person name="Chaudhuri R.R."/>
            <person name="La Ragione R."/>
            <person name="Hildebrand F."/>
            <person name="Pallen M.J."/>
        </authorList>
    </citation>
    <scope>NUCLEOTIDE SEQUENCE</scope>
    <source>
        <strain evidence="11">ChiGjej2B2-19336</strain>
    </source>
</reference>
<evidence type="ECO:0000313" key="11">
    <source>
        <dbReference type="EMBL" id="HJD97533.1"/>
    </source>
</evidence>
<dbReference type="InterPro" id="IPR000244">
    <property type="entry name" value="Ribosomal_bL9"/>
</dbReference>
<dbReference type="GO" id="GO:1990904">
    <property type="term" value="C:ribonucleoprotein complex"/>
    <property type="evidence" value="ECO:0007669"/>
    <property type="project" value="UniProtKB-KW"/>
</dbReference>
<dbReference type="PANTHER" id="PTHR21368">
    <property type="entry name" value="50S RIBOSOMAL PROTEIN L9"/>
    <property type="match status" value="1"/>
</dbReference>
<keyword evidence="2 7" id="KW-0699">rRNA-binding</keyword>
<evidence type="ECO:0000256" key="4">
    <source>
        <dbReference type="ARBA" id="ARBA00022980"/>
    </source>
</evidence>
<dbReference type="PROSITE" id="PS00651">
    <property type="entry name" value="RIBOSOMAL_L9"/>
    <property type="match status" value="1"/>
</dbReference>
<dbReference type="InterPro" id="IPR020069">
    <property type="entry name" value="Ribosomal_bL9_C"/>
</dbReference>
<dbReference type="Gene3D" id="3.10.430.100">
    <property type="entry name" value="Ribosomal protein L9, C-terminal domain"/>
    <property type="match status" value="1"/>
</dbReference>
<dbReference type="GO" id="GO:0006412">
    <property type="term" value="P:translation"/>
    <property type="evidence" value="ECO:0007669"/>
    <property type="project" value="UniProtKB-UniRule"/>
</dbReference>
<dbReference type="SUPFAM" id="SSF55653">
    <property type="entry name" value="Ribosomal protein L9 C-domain"/>
    <property type="match status" value="1"/>
</dbReference>
<organism evidence="11 12">
    <name type="scientific">Mailhella massiliensis</name>
    <dbReference type="NCBI Taxonomy" id="1903261"/>
    <lineage>
        <taxon>Bacteria</taxon>
        <taxon>Pseudomonadati</taxon>
        <taxon>Thermodesulfobacteriota</taxon>
        <taxon>Desulfovibrionia</taxon>
        <taxon>Desulfovibrionales</taxon>
        <taxon>Desulfovibrionaceae</taxon>
        <taxon>Mailhella</taxon>
    </lineage>
</organism>
<dbReference type="InterPro" id="IPR036791">
    <property type="entry name" value="Ribosomal_bL9_C_sf"/>
</dbReference>
<sequence>MKVILRADVEKLGHLGDIVNVKPGYGRNYLLPQQLASLATPANIRVFELERKKLQARMDALRAAASELASKLEGVVVTISMRVGENDKLYGSVTPAMIGDALAAMGIEVDRHRLLLDGAIRTLGDHHVRARLHADVVPAFTVKIVSEEKHLVEEEAPVEAPAAETEAPAENA</sequence>
<evidence type="ECO:0000259" key="10">
    <source>
        <dbReference type="PROSITE" id="PS00651"/>
    </source>
</evidence>
<evidence type="ECO:0000256" key="1">
    <source>
        <dbReference type="ARBA" id="ARBA00010605"/>
    </source>
</evidence>
<dbReference type="Proteomes" id="UP000698963">
    <property type="component" value="Unassembled WGS sequence"/>
</dbReference>
<evidence type="ECO:0000256" key="7">
    <source>
        <dbReference type="HAMAP-Rule" id="MF_00503"/>
    </source>
</evidence>
<feature type="compositionally biased region" description="Low complexity" evidence="9">
    <location>
        <begin position="158"/>
        <end position="172"/>
    </location>
</feature>
<dbReference type="SUPFAM" id="SSF55658">
    <property type="entry name" value="L9 N-domain-like"/>
    <property type="match status" value="1"/>
</dbReference>
<feature type="coiled-coil region" evidence="8">
    <location>
        <begin position="44"/>
        <end position="71"/>
    </location>
</feature>
<evidence type="ECO:0000256" key="6">
    <source>
        <dbReference type="ARBA" id="ARBA00035292"/>
    </source>
</evidence>
<dbReference type="Pfam" id="PF03948">
    <property type="entry name" value="Ribosomal_L9_C"/>
    <property type="match status" value="1"/>
</dbReference>
<evidence type="ECO:0000256" key="8">
    <source>
        <dbReference type="SAM" id="Coils"/>
    </source>
</evidence>
<gene>
    <name evidence="7 11" type="primary">rplI</name>
    <name evidence="11" type="ORF">K8W16_07795</name>
</gene>
<keyword evidence="5 7" id="KW-0687">Ribonucleoprotein</keyword>
<dbReference type="AlphaFoldDB" id="A0A921DRW6"/>
<accession>A0A921DRW6</accession>
<dbReference type="RefSeq" id="WP_304122584.1">
    <property type="nucleotide sequence ID" value="NZ_DYZA01000156.1"/>
</dbReference>
<dbReference type="HAMAP" id="MF_00503">
    <property type="entry name" value="Ribosomal_bL9"/>
    <property type="match status" value="1"/>
</dbReference>
<evidence type="ECO:0000256" key="5">
    <source>
        <dbReference type="ARBA" id="ARBA00023274"/>
    </source>
</evidence>
<dbReference type="InterPro" id="IPR020594">
    <property type="entry name" value="Ribosomal_bL9_bac/chp"/>
</dbReference>
<evidence type="ECO:0000256" key="3">
    <source>
        <dbReference type="ARBA" id="ARBA00022884"/>
    </source>
</evidence>
<comment type="function">
    <text evidence="7">Binds to the 23S rRNA.</text>
</comment>
<reference evidence="11" key="2">
    <citation type="submission" date="2021-09" db="EMBL/GenBank/DDBJ databases">
        <authorList>
            <person name="Gilroy R."/>
        </authorList>
    </citation>
    <scope>NUCLEOTIDE SEQUENCE</scope>
    <source>
        <strain evidence="11">ChiGjej2B2-19336</strain>
    </source>
</reference>
<keyword evidence="4 7" id="KW-0689">Ribosomal protein</keyword>
<keyword evidence="8" id="KW-0175">Coiled coil</keyword>
<evidence type="ECO:0000256" key="2">
    <source>
        <dbReference type="ARBA" id="ARBA00022730"/>
    </source>
</evidence>
<comment type="similarity">
    <text evidence="1 7">Belongs to the bacterial ribosomal protein bL9 family.</text>
</comment>
<proteinExistence type="inferred from homology"/>
<keyword evidence="3 7" id="KW-0694">RNA-binding</keyword>
<evidence type="ECO:0000313" key="12">
    <source>
        <dbReference type="Proteomes" id="UP000698963"/>
    </source>
</evidence>
<protein>
    <recommendedName>
        <fullName evidence="6 7">Large ribosomal subunit protein bL9</fullName>
    </recommendedName>
</protein>
<feature type="region of interest" description="Disordered" evidence="9">
    <location>
        <begin position="153"/>
        <end position="172"/>
    </location>
</feature>
<dbReference type="NCBIfam" id="TIGR00158">
    <property type="entry name" value="L9"/>
    <property type="match status" value="1"/>
</dbReference>